<evidence type="ECO:0000256" key="3">
    <source>
        <dbReference type="ARBA" id="ARBA00023136"/>
    </source>
</evidence>
<keyword evidence="9" id="KW-1185">Reference proteome</keyword>
<evidence type="ECO:0000256" key="4">
    <source>
        <dbReference type="ARBA" id="ARBA00023139"/>
    </source>
</evidence>
<evidence type="ECO:0000256" key="2">
    <source>
        <dbReference type="ARBA" id="ARBA00022729"/>
    </source>
</evidence>
<dbReference type="EMBL" id="JBBBOO010000011">
    <property type="protein sequence ID" value="MEI7065011.1"/>
    <property type="molecule type" value="Genomic_DNA"/>
</dbReference>
<evidence type="ECO:0000256" key="6">
    <source>
        <dbReference type="HAMAP-Rule" id="MF_01065"/>
    </source>
</evidence>
<sequence>MKRHAMVLVGAILLAGCDLTSALEPVNPVLAGLSNIFGFDALRGKIKHFTQTQTDDAGKVTAYVEGAFDAEGCLVTLRTYQPAMNLDLDLLRDGNRLIEKSDRQVLFQLTEHCQLEKTPDGRLSYRSDDKQAISEVVYRDRPTPLASYRYDDEGFPISMTFVSPENGKVTNVEMQNDAPAEKRLNATVIVTENNQQISVTRTTCQYDQHFNPRQCQVLVSNGKGVTQTVTTLTHTTKIEYY</sequence>
<name>A0ABU8JQH3_DICCH</name>
<dbReference type="HAMAP" id="MF_01065">
    <property type="entry name" value="UPF0257"/>
    <property type="match status" value="1"/>
</dbReference>
<gene>
    <name evidence="8" type="ORF">WCU84_15235</name>
</gene>
<evidence type="ECO:0000313" key="9">
    <source>
        <dbReference type="Proteomes" id="UP001359469"/>
    </source>
</evidence>
<dbReference type="Proteomes" id="UP001359469">
    <property type="component" value="Unassembled WGS sequence"/>
</dbReference>
<organism evidence="8 9">
    <name type="scientific">Dickeya chrysanthemi</name>
    <name type="common">Pectobacterium chrysanthemi</name>
    <name type="synonym">Erwinia chrysanthemi</name>
    <dbReference type="NCBI Taxonomy" id="556"/>
    <lineage>
        <taxon>Bacteria</taxon>
        <taxon>Pseudomonadati</taxon>
        <taxon>Pseudomonadota</taxon>
        <taxon>Gammaproteobacteria</taxon>
        <taxon>Enterobacterales</taxon>
        <taxon>Pectobacteriaceae</taxon>
        <taxon>Dickeya</taxon>
    </lineage>
</organism>
<reference evidence="8 9" key="1">
    <citation type="submission" date="2024-03" db="EMBL/GenBank/DDBJ databases">
        <title>Analysis of soft rot Pectobacteriaceae population diversity in US potato growing regions between 2016 and 2022.</title>
        <authorList>
            <person name="Ma X."/>
            <person name="Zhang X."/>
            <person name="Stodghill P."/>
            <person name="Rioux R."/>
            <person name="Babler B."/>
            <person name="Shrestha S."/>
            <person name="Babler B."/>
            <person name="Rivedal H."/>
            <person name="Frost K."/>
            <person name="Hao J."/>
            <person name="Secor G."/>
            <person name="Swingle B."/>
        </authorList>
    </citation>
    <scope>NUCLEOTIDE SEQUENCE [LARGE SCALE GENOMIC DNA]</scope>
    <source>
        <strain evidence="8 9">SR64</strain>
    </source>
</reference>
<keyword evidence="5 6" id="KW-0449">Lipoprotein</keyword>
<keyword evidence="3 6" id="KW-0472">Membrane</keyword>
<keyword evidence="2 6" id="KW-0732">Signal</keyword>
<keyword evidence="1 6" id="KW-1003">Cell membrane</keyword>
<comment type="subcellular location">
    <subcellularLocation>
        <location evidence="6">Cell membrane</location>
        <topology evidence="6">Lipid-anchor</topology>
    </subcellularLocation>
</comment>
<dbReference type="InterPro" id="IPR010646">
    <property type="entry name" value="UPF0257"/>
</dbReference>
<dbReference type="PROSITE" id="PS51257">
    <property type="entry name" value="PROKAR_LIPOPROTEIN"/>
    <property type="match status" value="1"/>
</dbReference>
<feature type="chain" id="PRO_5046512888" description="UPF0257 lipoprotein WCU84_15235" evidence="7">
    <location>
        <begin position="23"/>
        <end position="241"/>
    </location>
</feature>
<feature type="signal peptide" evidence="7">
    <location>
        <begin position="1"/>
        <end position="22"/>
    </location>
</feature>
<evidence type="ECO:0000313" key="8">
    <source>
        <dbReference type="EMBL" id="MEI7065011.1"/>
    </source>
</evidence>
<evidence type="ECO:0000256" key="5">
    <source>
        <dbReference type="ARBA" id="ARBA00023288"/>
    </source>
</evidence>
<dbReference type="Pfam" id="PF06788">
    <property type="entry name" value="UPF0257"/>
    <property type="match status" value="1"/>
</dbReference>
<evidence type="ECO:0000256" key="7">
    <source>
        <dbReference type="SAM" id="SignalP"/>
    </source>
</evidence>
<accession>A0ABU8JQH3</accession>
<comment type="caution">
    <text evidence="8">The sequence shown here is derived from an EMBL/GenBank/DDBJ whole genome shotgun (WGS) entry which is preliminary data.</text>
</comment>
<keyword evidence="4" id="KW-0564">Palmitate</keyword>
<comment type="similarity">
    <text evidence="6">Belongs to the UPF0257 family.</text>
</comment>
<proteinExistence type="inferred from homology"/>
<protein>
    <recommendedName>
        <fullName evidence="6">UPF0257 lipoprotein WCU84_15235</fullName>
    </recommendedName>
</protein>
<evidence type="ECO:0000256" key="1">
    <source>
        <dbReference type="ARBA" id="ARBA00022475"/>
    </source>
</evidence>
<dbReference type="NCBIfam" id="NF002798">
    <property type="entry name" value="PRK02939.1"/>
    <property type="match status" value="1"/>
</dbReference>
<dbReference type="RefSeq" id="WP_226052913.1">
    <property type="nucleotide sequence ID" value="NZ_CP161827.1"/>
</dbReference>